<gene>
    <name evidence="1" type="ORF">EZS28_028991</name>
</gene>
<evidence type="ECO:0000313" key="2">
    <source>
        <dbReference type="Proteomes" id="UP000324800"/>
    </source>
</evidence>
<proteinExistence type="predicted"/>
<organism evidence="1 2">
    <name type="scientific">Streblomastix strix</name>
    <dbReference type="NCBI Taxonomy" id="222440"/>
    <lineage>
        <taxon>Eukaryota</taxon>
        <taxon>Metamonada</taxon>
        <taxon>Preaxostyla</taxon>
        <taxon>Oxymonadida</taxon>
        <taxon>Streblomastigidae</taxon>
        <taxon>Streblomastix</taxon>
    </lineage>
</organism>
<dbReference type="AlphaFoldDB" id="A0A5J4V089"/>
<dbReference type="Proteomes" id="UP000324800">
    <property type="component" value="Unassembled WGS sequence"/>
</dbReference>
<sequence>MNAADYGSAIFNINRALTAIALENQRDKMLDITQSLNLQKNTFHILCNLNIILNSLSTITTSSDYQTHRDIFLEGRFAFQVQLSINMIATRCKMKFKWFVTFEFSGLMTGKN</sequence>
<comment type="caution">
    <text evidence="1">The sequence shown here is derived from an EMBL/GenBank/DDBJ whole genome shotgun (WGS) entry which is preliminary data.</text>
</comment>
<protein>
    <submittedName>
        <fullName evidence="1">Uncharacterized protein</fullName>
    </submittedName>
</protein>
<accession>A0A5J4V089</accession>
<evidence type="ECO:0000313" key="1">
    <source>
        <dbReference type="EMBL" id="KAA6375481.1"/>
    </source>
</evidence>
<name>A0A5J4V089_9EUKA</name>
<dbReference type="EMBL" id="SNRW01011195">
    <property type="protein sequence ID" value="KAA6375481.1"/>
    <property type="molecule type" value="Genomic_DNA"/>
</dbReference>
<reference evidence="1 2" key="1">
    <citation type="submission" date="2019-03" db="EMBL/GenBank/DDBJ databases">
        <title>Single cell metagenomics reveals metabolic interactions within the superorganism composed of flagellate Streblomastix strix and complex community of Bacteroidetes bacteria on its surface.</title>
        <authorList>
            <person name="Treitli S.C."/>
            <person name="Kolisko M."/>
            <person name="Husnik F."/>
            <person name="Keeling P."/>
            <person name="Hampl V."/>
        </authorList>
    </citation>
    <scope>NUCLEOTIDE SEQUENCE [LARGE SCALE GENOMIC DNA]</scope>
    <source>
        <strain evidence="1">ST1C</strain>
    </source>
</reference>